<sequence length="707" mass="81397">MDLTQLGGRKNGEFERGCGLFMGGEYVGWEEVWVCGEKGKREVNYYLRKKDGSTDLVVKGKEKSLRHISYRYVLPVEDKNSRVYVKLKSRREVVNWLRTIAPVSRAPTHRPFRPIEEHVRSMDFHNPEVDILKGNKMSEVVQTMPSFMWVGLPWICRKKRMHYPSFLRNGVHIYVHDFVYVLAEEDKRLVAYLEDMYEDSRGDKMVAVRWFHKIDEVDIVLPRNYDDREIFFSLCLQDLSIECVDGLATVLSPQHYKKFLSEARHTQLEPFVCYMLYEDDDDVKSFDITEVKGYWKQDILRYLSLTRPSKRVHYDDGVKGKENRTDADVPRPKKRIHRSNEVDEHLLPIKIRFGDVGFQNRDSNFVACEGITKIGNRSNGCLASSASQKDAAMPNCWQHLTVGSQVEVLSQDSGIRGCWYRALIVKKHGDKVKVRYEDIQDAADESKKLEEWLLASKLAVPDEYGIRFTGRSIIRPILSSSQNSFPSNVNVGSIVDVWWHDGWWEGVVVKKDSENKLRVYFPGENQELAFCCDDLRNSQEWLNNGWNKLNERPDIVSSLSLPGPKSSIITCPSTKPDRVTTSDDKDSLFSGLKDVKLEKNENVVVRRPRVVIKPKTDAARNMKDDLLDRLSWKSSGKRCVRRTFHKFNYGAKVKNNGALDTRVQTSERFKISSSSRHDPDYCKSVPTSTPLFSSSAVSNLTSLVMSS</sequence>
<comment type="caution">
    <text evidence="3">The sequence shown here is derived from an EMBL/GenBank/DDBJ whole genome shotgun (WGS) entry which is preliminary data.</text>
</comment>
<proteinExistence type="predicted"/>
<dbReference type="InterPro" id="IPR001025">
    <property type="entry name" value="BAH_dom"/>
</dbReference>
<reference evidence="3 4" key="1">
    <citation type="submission" date="2024-01" db="EMBL/GenBank/DDBJ databases">
        <title>The complete chloroplast genome sequence of Lithospermum erythrorhizon: insights into the phylogenetic relationship among Boraginaceae species and the maternal lineages of purple gromwells.</title>
        <authorList>
            <person name="Okada T."/>
            <person name="Watanabe K."/>
        </authorList>
    </citation>
    <scope>NUCLEOTIDE SEQUENCE [LARGE SCALE GENOMIC DNA]</scope>
</reference>
<dbReference type="AlphaFoldDB" id="A0AAV3Q6T6"/>
<dbReference type="CDD" id="cd20405">
    <property type="entry name" value="Tudor_Agenet_AtDUF_rpt1_3"/>
    <property type="match status" value="1"/>
</dbReference>
<dbReference type="SMART" id="SM00439">
    <property type="entry name" value="BAH"/>
    <property type="match status" value="1"/>
</dbReference>
<dbReference type="InterPro" id="IPR014002">
    <property type="entry name" value="Agenet_dom_plant"/>
</dbReference>
<organism evidence="3 4">
    <name type="scientific">Lithospermum erythrorhizon</name>
    <name type="common">Purple gromwell</name>
    <name type="synonym">Lithospermum officinale var. erythrorhizon</name>
    <dbReference type="NCBI Taxonomy" id="34254"/>
    <lineage>
        <taxon>Eukaryota</taxon>
        <taxon>Viridiplantae</taxon>
        <taxon>Streptophyta</taxon>
        <taxon>Embryophyta</taxon>
        <taxon>Tracheophyta</taxon>
        <taxon>Spermatophyta</taxon>
        <taxon>Magnoliopsida</taxon>
        <taxon>eudicotyledons</taxon>
        <taxon>Gunneridae</taxon>
        <taxon>Pentapetalae</taxon>
        <taxon>asterids</taxon>
        <taxon>lamiids</taxon>
        <taxon>Boraginales</taxon>
        <taxon>Boraginaceae</taxon>
        <taxon>Boraginoideae</taxon>
        <taxon>Lithospermeae</taxon>
        <taxon>Lithospermum</taxon>
    </lineage>
</organism>
<dbReference type="InterPro" id="IPR008395">
    <property type="entry name" value="Agenet-like_dom"/>
</dbReference>
<dbReference type="Pfam" id="PF05641">
    <property type="entry name" value="Agenet"/>
    <property type="match status" value="1"/>
</dbReference>
<protein>
    <recommendedName>
        <fullName evidence="2">BAH domain-containing protein</fullName>
    </recommendedName>
</protein>
<evidence type="ECO:0000256" key="1">
    <source>
        <dbReference type="SAM" id="MobiDB-lite"/>
    </source>
</evidence>
<evidence type="ECO:0000313" key="3">
    <source>
        <dbReference type="EMBL" id="GAA0158661.1"/>
    </source>
</evidence>
<feature type="region of interest" description="Disordered" evidence="1">
    <location>
        <begin position="314"/>
        <end position="333"/>
    </location>
</feature>
<evidence type="ECO:0000313" key="4">
    <source>
        <dbReference type="Proteomes" id="UP001454036"/>
    </source>
</evidence>
<keyword evidence="4" id="KW-1185">Reference proteome</keyword>
<feature type="compositionally biased region" description="Basic and acidic residues" evidence="1">
    <location>
        <begin position="314"/>
        <end position="331"/>
    </location>
</feature>
<dbReference type="EMBL" id="BAABME010003404">
    <property type="protein sequence ID" value="GAA0158661.1"/>
    <property type="molecule type" value="Genomic_DNA"/>
</dbReference>
<dbReference type="Proteomes" id="UP001454036">
    <property type="component" value="Unassembled WGS sequence"/>
</dbReference>
<gene>
    <name evidence="3" type="ORF">LIER_15625</name>
</gene>
<dbReference type="PANTHER" id="PTHR31917:SF58">
    <property type="entry name" value="AGENET AND BROMO-ADJACENT HOMOLOGY (BAH) DOMAIN-CONTAINING PROTEIN"/>
    <property type="match status" value="1"/>
</dbReference>
<evidence type="ECO:0000259" key="2">
    <source>
        <dbReference type="PROSITE" id="PS51038"/>
    </source>
</evidence>
<dbReference type="SMART" id="SM00743">
    <property type="entry name" value="Agenet"/>
    <property type="match status" value="2"/>
</dbReference>
<feature type="domain" description="BAH" evidence="2">
    <location>
        <begin position="171"/>
        <end position="288"/>
    </location>
</feature>
<name>A0AAV3Q6T6_LITER</name>
<dbReference type="InterPro" id="IPR043151">
    <property type="entry name" value="BAH_sf"/>
</dbReference>
<dbReference type="GO" id="GO:0003682">
    <property type="term" value="F:chromatin binding"/>
    <property type="evidence" value="ECO:0007669"/>
    <property type="project" value="InterPro"/>
</dbReference>
<dbReference type="PANTHER" id="PTHR31917">
    <property type="entry name" value="AGENET DOMAIN-CONTAINING PROTEIN-RELATED"/>
    <property type="match status" value="1"/>
</dbReference>
<dbReference type="PROSITE" id="PS51038">
    <property type="entry name" value="BAH"/>
    <property type="match status" value="1"/>
</dbReference>
<accession>A0AAV3Q6T6</accession>
<dbReference type="Gene3D" id="2.30.30.490">
    <property type="match status" value="1"/>
</dbReference>
<dbReference type="Pfam" id="PF01426">
    <property type="entry name" value="BAH"/>
    <property type="match status" value="1"/>
</dbReference>